<keyword evidence="10" id="KW-1185">Reference proteome</keyword>
<feature type="region of interest" description="Disordered" evidence="8">
    <location>
        <begin position="687"/>
        <end position="723"/>
    </location>
</feature>
<evidence type="ECO:0000313" key="9">
    <source>
        <dbReference type="EMBL" id="KAL2634008.1"/>
    </source>
</evidence>
<keyword evidence="3 7" id="KW-0802">TPR repeat</keyword>
<evidence type="ECO:0000256" key="6">
    <source>
        <dbReference type="ARBA" id="ARBA00025750"/>
    </source>
</evidence>
<keyword evidence="2" id="KW-0677">Repeat</keyword>
<dbReference type="InterPro" id="IPR011990">
    <property type="entry name" value="TPR-like_helical_dom_sf"/>
</dbReference>
<evidence type="ECO:0000256" key="1">
    <source>
        <dbReference type="ARBA" id="ARBA00004123"/>
    </source>
</evidence>
<proteinExistence type="inferred from homology"/>
<feature type="compositionally biased region" description="Polar residues" evidence="8">
    <location>
        <begin position="707"/>
        <end position="718"/>
    </location>
</feature>
<keyword evidence="4" id="KW-0175">Coiled coil</keyword>
<dbReference type="PROSITE" id="PS50005">
    <property type="entry name" value="TPR"/>
    <property type="match status" value="1"/>
</dbReference>
<comment type="caution">
    <text evidence="9">The sequence shown here is derived from an EMBL/GenBank/DDBJ whole genome shotgun (WGS) entry which is preliminary data.</text>
</comment>
<organism evidence="9 10">
    <name type="scientific">Riccia fluitans</name>
    <dbReference type="NCBI Taxonomy" id="41844"/>
    <lineage>
        <taxon>Eukaryota</taxon>
        <taxon>Viridiplantae</taxon>
        <taxon>Streptophyta</taxon>
        <taxon>Embryophyta</taxon>
        <taxon>Marchantiophyta</taxon>
        <taxon>Marchantiopsida</taxon>
        <taxon>Marchantiidae</taxon>
        <taxon>Marchantiales</taxon>
        <taxon>Ricciaceae</taxon>
        <taxon>Riccia</taxon>
    </lineage>
</organism>
<name>A0ABD1YTB7_9MARC</name>
<dbReference type="PANTHER" id="PTHR36326">
    <property type="entry name" value="PROTEIN POLLENLESS 3-LIKE 2"/>
    <property type="match status" value="1"/>
</dbReference>
<dbReference type="GO" id="GO:0005634">
    <property type="term" value="C:nucleus"/>
    <property type="evidence" value="ECO:0007669"/>
    <property type="project" value="UniProtKB-SubCell"/>
</dbReference>
<feature type="region of interest" description="Disordered" evidence="8">
    <location>
        <begin position="620"/>
        <end position="641"/>
    </location>
</feature>
<dbReference type="Proteomes" id="UP001605036">
    <property type="component" value="Unassembled WGS sequence"/>
</dbReference>
<evidence type="ECO:0000256" key="7">
    <source>
        <dbReference type="PROSITE-ProRule" id="PRU00339"/>
    </source>
</evidence>
<dbReference type="InterPro" id="IPR044961">
    <property type="entry name" value="MS5/SDI1"/>
</dbReference>
<evidence type="ECO:0000256" key="3">
    <source>
        <dbReference type="ARBA" id="ARBA00022803"/>
    </source>
</evidence>
<dbReference type="InterPro" id="IPR019734">
    <property type="entry name" value="TPR_rpt"/>
</dbReference>
<dbReference type="PANTHER" id="PTHR36326:SF7">
    <property type="entry name" value="PROTEIN POLLENLESS 3-LIKE 2"/>
    <property type="match status" value="1"/>
</dbReference>
<gene>
    <name evidence="9" type="ORF">R1flu_005487</name>
</gene>
<sequence length="748" mass="82584">MWGGETFARGPGGHFGSKSAPCSPVKPFQKRAPAQQDSFHVIHKVPLGDSPYVKAKHTQLVDKDPDAAIALFWAAINANDRVDSALKDMAIVMKQQNRPEEAIEAIKSLRYRCSDAAQESLDNVLLDLYKRCGRLDDQIALLKHKLHLIHQGMAFNGKRTKTARSQGKKFQVSIEQEATRLLGNLGWAYMQQSNFTAAEAVYRKALSIGPDNNKVCNLGICLMKQGRLEEAKAMLQSVVPACPDTRWGSDSHLKSYERAQEMLLELEASIGRSNGLPSQVNSLLQSSLWQPQASSSYSSATTSSVSSTASKSHKTLEAKNDSMCQDLFFTSGGALSATAGFGPATTAVPLASSGRPMQKKPFSSAQEVNQARQQRPRTAHDLGGPTQFKSFQNANYNNDVWDEFDSEFEPENVDGNIQGVPQNFTSALFQQMQQWPGEALHQQRQRSEALRADANLLGIQPQLPLGSKRVERALNFSTNQSNTTTYNSSGSSLVNNNAGLPAGLVRRDVGLNENQRLYSSALQDQSMPLTYDRAKLYKAIEEESKLTTDSWGNPQKSPLGNSELSFFTRWGYNENQNQRLSSVRRSLSLENFDTQLELIALENEEAADEANDITFQQQPPISQHPQQIGTQVKRPRNSTPGRGNSMWAGSLGFFHDQAADSVGYARNEQLNDLDYKSMVVGSAAANSATLSSSQPQHVHSENRILSEKQQNQPMSTLATGADMEAIKRQRRLRVFQEITLYPGSPQHA</sequence>
<keyword evidence="5" id="KW-0539">Nucleus</keyword>
<dbReference type="Gene3D" id="1.25.40.10">
    <property type="entry name" value="Tetratricopeptide repeat domain"/>
    <property type="match status" value="1"/>
</dbReference>
<protein>
    <submittedName>
        <fullName evidence="9">Uncharacterized protein</fullName>
    </submittedName>
</protein>
<dbReference type="EMBL" id="JBHFFA010000003">
    <property type="protein sequence ID" value="KAL2634008.1"/>
    <property type="molecule type" value="Genomic_DNA"/>
</dbReference>
<dbReference type="AlphaFoldDB" id="A0ABD1YTB7"/>
<dbReference type="Pfam" id="PF14559">
    <property type="entry name" value="TPR_19"/>
    <property type="match status" value="1"/>
</dbReference>
<evidence type="ECO:0000256" key="5">
    <source>
        <dbReference type="ARBA" id="ARBA00023242"/>
    </source>
</evidence>
<comment type="similarity">
    <text evidence="6">Belongs to the MS5 protein family.</text>
</comment>
<evidence type="ECO:0000256" key="8">
    <source>
        <dbReference type="SAM" id="MobiDB-lite"/>
    </source>
</evidence>
<dbReference type="SUPFAM" id="SSF48452">
    <property type="entry name" value="TPR-like"/>
    <property type="match status" value="1"/>
</dbReference>
<evidence type="ECO:0000313" key="10">
    <source>
        <dbReference type="Proteomes" id="UP001605036"/>
    </source>
</evidence>
<comment type="subcellular location">
    <subcellularLocation>
        <location evidence="1">Nucleus</location>
    </subcellularLocation>
</comment>
<feature type="region of interest" description="Disordered" evidence="8">
    <location>
        <begin position="1"/>
        <end position="30"/>
    </location>
</feature>
<dbReference type="SMART" id="SM00028">
    <property type="entry name" value="TPR"/>
    <property type="match status" value="2"/>
</dbReference>
<evidence type="ECO:0000256" key="4">
    <source>
        <dbReference type="ARBA" id="ARBA00023054"/>
    </source>
</evidence>
<evidence type="ECO:0000256" key="2">
    <source>
        <dbReference type="ARBA" id="ARBA00022737"/>
    </source>
</evidence>
<accession>A0ABD1YTB7</accession>
<feature type="repeat" description="TPR" evidence="7">
    <location>
        <begin position="179"/>
        <end position="212"/>
    </location>
</feature>
<reference evidence="9 10" key="1">
    <citation type="submission" date="2024-09" db="EMBL/GenBank/DDBJ databases">
        <title>Chromosome-scale assembly of Riccia fluitans.</title>
        <authorList>
            <person name="Paukszto L."/>
            <person name="Sawicki J."/>
            <person name="Karawczyk K."/>
            <person name="Piernik-Szablinska J."/>
            <person name="Szczecinska M."/>
            <person name="Mazdziarz M."/>
        </authorList>
    </citation>
    <scope>NUCLEOTIDE SEQUENCE [LARGE SCALE GENOMIC DNA]</scope>
    <source>
        <strain evidence="9">Rf_01</strain>
        <tissue evidence="9">Aerial parts of the thallus</tissue>
    </source>
</reference>